<reference evidence="1 2" key="1">
    <citation type="submission" date="2019-10" db="EMBL/GenBank/DDBJ databases">
        <title>Rudanella paleaurantiibacter sp. nov., isolated from sludge.</title>
        <authorList>
            <person name="Xu S.Q."/>
        </authorList>
    </citation>
    <scope>NUCLEOTIDE SEQUENCE [LARGE SCALE GENOMIC DNA]</scope>
    <source>
        <strain evidence="1 2">HX-22-17</strain>
    </source>
</reference>
<protein>
    <submittedName>
        <fullName evidence="1">DUF1800 family protein</fullName>
    </submittedName>
</protein>
<dbReference type="AlphaFoldDB" id="A0A7J5U3Y2"/>
<name>A0A7J5U3Y2_9BACT</name>
<dbReference type="RefSeq" id="WP_152121958.1">
    <property type="nucleotide sequence ID" value="NZ_WELI01000001.1"/>
</dbReference>
<accession>A0A7J5U3Y2</accession>
<dbReference type="Proteomes" id="UP000488299">
    <property type="component" value="Unassembled WGS sequence"/>
</dbReference>
<dbReference type="EMBL" id="WELI01000001">
    <property type="protein sequence ID" value="KAB7732552.1"/>
    <property type="molecule type" value="Genomic_DNA"/>
</dbReference>
<dbReference type="Pfam" id="PF08811">
    <property type="entry name" value="DUF1800"/>
    <property type="match status" value="1"/>
</dbReference>
<sequence>MPWLSTYTQSLTRTQAAHLLRRATFGPTAAQLRQFTGLKPAAAVALLLADQPTPTPPIDTTTGKTFVDLPFNNDLQTAHQTALKNWWLGLMINEGASVREKLTLFWQNHFVSTYATVSDARYLYRQLLLIRQYATGNFRQFVIDMTKDPAMLRYLNGNVNVANKPNENYGRELQELFTIGLGGQYTEDDVKAATRVLTGWADTGFRSTTSADITVAFRANQHDTGNKQFSAAYGNYVVKGRTGATAGDEELADMVDMILRQPETARFLIRKLYRFFVCTEITPAVESNVIEPLAKIYRDNKYELKPVLTTLFTSDHFYEESIRGAIIRSPLELLVGQFRFAGLKTPEHGTTAFNQLGDYLRGRAREQQMDVYEQPTVFGYPPYYDTGLDRIWISANTLALRSLFTDQFIRGQIRYNNVTYGLDSVEVVRALSNPGDPVQMMDELTDLVFAVPLSQSQKDFLIDQVLVPGLPRYEWPAEWNDYAQSPTNAKRMSVKIKLDNLFLFMYRMAEFQMS</sequence>
<comment type="caution">
    <text evidence="1">The sequence shown here is derived from an EMBL/GenBank/DDBJ whole genome shotgun (WGS) entry which is preliminary data.</text>
</comment>
<organism evidence="1 2">
    <name type="scientific">Rudanella paleaurantiibacter</name>
    <dbReference type="NCBI Taxonomy" id="2614655"/>
    <lineage>
        <taxon>Bacteria</taxon>
        <taxon>Pseudomonadati</taxon>
        <taxon>Bacteroidota</taxon>
        <taxon>Cytophagia</taxon>
        <taxon>Cytophagales</taxon>
        <taxon>Cytophagaceae</taxon>
        <taxon>Rudanella</taxon>
    </lineage>
</organism>
<proteinExistence type="predicted"/>
<keyword evidence="2" id="KW-1185">Reference proteome</keyword>
<evidence type="ECO:0000313" key="2">
    <source>
        <dbReference type="Proteomes" id="UP000488299"/>
    </source>
</evidence>
<gene>
    <name evidence="1" type="ORF">F5984_00930</name>
</gene>
<evidence type="ECO:0000313" key="1">
    <source>
        <dbReference type="EMBL" id="KAB7732552.1"/>
    </source>
</evidence>
<dbReference type="InterPro" id="IPR014917">
    <property type="entry name" value="DUF1800"/>
</dbReference>